<organism evidence="3 4">
    <name type="scientific">Azospirillum oleiclasticum</name>
    <dbReference type="NCBI Taxonomy" id="2735135"/>
    <lineage>
        <taxon>Bacteria</taxon>
        <taxon>Pseudomonadati</taxon>
        <taxon>Pseudomonadota</taxon>
        <taxon>Alphaproteobacteria</taxon>
        <taxon>Rhodospirillales</taxon>
        <taxon>Azospirillaceae</taxon>
        <taxon>Azospirillum</taxon>
    </lineage>
</organism>
<dbReference type="InterPro" id="IPR055259">
    <property type="entry name" value="YkvP/CgeB_Glyco_trans-like"/>
</dbReference>
<name>A0ABX2TME4_9PROT</name>
<feature type="region of interest" description="Disordered" evidence="1">
    <location>
        <begin position="762"/>
        <end position="803"/>
    </location>
</feature>
<feature type="domain" description="Spore protein YkvP/CgeB glycosyl transferase-like" evidence="2">
    <location>
        <begin position="4"/>
        <end position="144"/>
    </location>
</feature>
<protein>
    <recommendedName>
        <fullName evidence="2">Spore protein YkvP/CgeB glycosyl transferase-like domain-containing protein</fullName>
    </recommendedName>
</protein>
<dbReference type="Pfam" id="PF13524">
    <property type="entry name" value="Glyco_trans_1_2"/>
    <property type="match status" value="1"/>
</dbReference>
<evidence type="ECO:0000313" key="3">
    <source>
        <dbReference type="EMBL" id="NYZ25120.1"/>
    </source>
</evidence>
<feature type="compositionally biased region" description="Gly residues" evidence="1">
    <location>
        <begin position="778"/>
        <end position="789"/>
    </location>
</feature>
<proteinExistence type="predicted"/>
<comment type="caution">
    <text evidence="3">The sequence shown here is derived from an EMBL/GenBank/DDBJ whole genome shotgun (WGS) entry which is preliminary data.</text>
</comment>
<evidence type="ECO:0000313" key="4">
    <source>
        <dbReference type="Proteomes" id="UP000584642"/>
    </source>
</evidence>
<sequence length="1385" mass="149089">MHSFFRELSRERDVRIFGPPEYWQHIEPGAYGGMLPFDGDSVIETYRRSGVGLAIFSARHLAEEVVSNRIFEISSAGALCIVHRMGWIERAFGDSFLYIDQNSQPRSLVAQIRAHLDWVRAHPQGAAAKAAAANAIFRRDFSMEVLLGKVLDQHRAWTGRGTAVRSGPTVAVRVEVDTPEEALRTVDSLARQSWPNLGLVLSDGHGVAPRTVTLRHPGRFRWVTAAGPGLDWLKDVKADFLVVADGRCDLFREHIESLLAAHQRAVSGAPPVFAYSGEVRAFAEPFQLHDDIVETRRANLIPMPEDSGALLSWLDGFAPARLLIPLAVLRPAAEAVEALGGLSSGEALVIELLLRAQPAFSFRASVLTRQAGSPAEQAAEAERRRARMRRLVWRLAGATLPPRPHLIGPARLSGFVPDLYPKEMDVIRSAAGIEYLIPATFDVGFDYRDGGLVLPMTLDLERAMLSGERVGEGDLPIVLRVPNTPWAYAADIPLSLPPVRENLAIRIAAEIGEGQVGFGLLYGNGSNFAYRTFAAADSVPAVIHIPVIGQHAESRLVISNDGAGRPATLTITAITLIGPAETVGALLHRWALEADREPMLVPVGHAPGIDYLARPPSAGMAVDVIEPPQFLGRPLPLAIEIPVMPWSYAATIRLTPPAPPSPKALLCIDATISGLADIAVLDRNDADIFCSRILRGNGRRVRVYLPWHLGAPSILLLIRNGGTEQAGFVLLEGIRLADAESPATGTSTGEAPAAGADAFGIGMPPSPDPGAGETWVDGGSGEGSTGEGPAGPPGGDAPIQPDWQRMPRTHRLRVTDMQTAEAGSAKAPLVVLRGGADPAQAWLSAKGARLGQGTPYPILLRPAPHLHAVALRLPLALTAIGRVALHLRLWVAVGAIEVAFFDTRRGRMTVSAAVGASADTHLVCVTVPEGANDLVLRNGAAGASESLLEDIRVLGDPALATHDIAHVPDLAAGPPPPVLVDWRNASQTVPHTADGMLTGPFEILTPTISWAYAFQVPLVRASDWPCVLLQIEAEVRKGIAGFGVAHRSGERFLFRTHRQALPDRQILSLPLRTVDMGNLVIQNSYQPGATEVTVHAVRVVPAWDVLEHLNLPDGDITERGMRYDRALHGRSIILDQQIALPHGPYTLLVSFSEIQTHRQNAASLAVEVLHSQRGPLLWRDLAGRSGWAEPFRFDLHHDAGESTPDAPTPTLRIRLTHLGNADILLHDCLLVAGKPGVVTPPFPTGEISVLNRLAMNDCSLQTQKGIRVNASDRPGGILHGPLPTLPEGRYRFRVKGRMYGRAAPGSGLVVRILRDQHEAPLAATPVTPVEKLNTGRLSIDFDVPDDSGPLCVEILHLGGVALHIHDVVLDILGRAAWVLDHEDTR</sequence>
<accession>A0ABX2TME4</accession>
<evidence type="ECO:0000259" key="2">
    <source>
        <dbReference type="Pfam" id="PF13524"/>
    </source>
</evidence>
<dbReference type="Proteomes" id="UP000584642">
    <property type="component" value="Unassembled WGS sequence"/>
</dbReference>
<dbReference type="EMBL" id="JABFDB010000056">
    <property type="protein sequence ID" value="NYZ25120.1"/>
    <property type="molecule type" value="Genomic_DNA"/>
</dbReference>
<gene>
    <name evidence="3" type="ORF">HND93_35925</name>
</gene>
<reference evidence="3 4" key="1">
    <citation type="submission" date="2020-05" db="EMBL/GenBank/DDBJ databases">
        <title>Azospirillum oleiclasticum sp. nov, a nitrogen-fixing and heavy crude oil-emulsifying bacterium isolated from the crude oil of Yumen Oilfield.</title>
        <authorList>
            <person name="Wu D."/>
            <person name="Cai M."/>
            <person name="Zhang X."/>
        </authorList>
    </citation>
    <scope>NUCLEOTIDE SEQUENCE [LARGE SCALE GENOMIC DNA]</scope>
    <source>
        <strain evidence="3 4">ROY-1-1-2</strain>
    </source>
</reference>
<evidence type="ECO:0000256" key="1">
    <source>
        <dbReference type="SAM" id="MobiDB-lite"/>
    </source>
</evidence>
<keyword evidence="4" id="KW-1185">Reference proteome</keyword>
<dbReference type="RefSeq" id="WP_180286893.1">
    <property type="nucleotide sequence ID" value="NZ_JABFDB010000056.1"/>
</dbReference>